<keyword evidence="3" id="KW-0472">Membrane</keyword>
<comment type="similarity">
    <text evidence="1">Belongs to the polysaccharide synthase family.</text>
</comment>
<dbReference type="SUPFAM" id="SSF51735">
    <property type="entry name" value="NAD(P)-binding Rossmann-fold domains"/>
    <property type="match status" value="2"/>
</dbReference>
<dbReference type="EMBL" id="LN829119">
    <property type="protein sequence ID" value="CPR19002.1"/>
    <property type="molecule type" value="Genomic_DNA"/>
</dbReference>
<proteinExistence type="inferred from homology"/>
<protein>
    <submittedName>
        <fullName evidence="5">Polysaccharide biosynthesis protein CapD</fullName>
    </submittedName>
</protein>
<evidence type="ECO:0000256" key="2">
    <source>
        <dbReference type="SAM" id="MobiDB-lite"/>
    </source>
</evidence>
<dbReference type="InterPro" id="IPR051203">
    <property type="entry name" value="Polysaccharide_Synthase-Rel"/>
</dbReference>
<sequence>MADKGNEDARTAHVRKWLIELPRSAKRVVLVLSDFLLLTAVLWTAMSVRYQTFYVPDDWLTAALFFLGPAITIGTFGSFGLYRLVTRFIGYRGMLRIFLCAALSMLIWAMAVFMLGQHGIPRTVILVYGVLGALAVSASRQIAGLFLQSIGITIPKLPIDMNRKLVLIYGAGQMGVELLSALRRRVYDREPVGFIDDEPSMWGQYVGGLKVYRPEKVGFFIERRDIKEVLLAIPESQRGMRRQIVQKLENYPVVVKIVPAIDEIASGKVGITDVRPLEVEDLLGREPVPPDAQLLTRVIRDKSILVTGAGGSVGSELVRQILEQSPERLVLMDISEPALYEIELEIRETIAANPGQYEDTELVAVLGSVLDERLVRHTISSYDIQTIYHAAAYKHVPIVEQNIVAGISNNTFGCAVMADAARDLGVERFVLISTDKAVRPTNVMGATKRLAELVLQAHAMDEDVNTVFTMVRFGNVLDSSGSVVRRFRQQIKQGGPLTVTHPDVIRYFMSIREAAELVIQAGSMATGGEVFVLDMGDPVKIDDLARLMIRLAGLDPRSSENPGGDIEIVYTGLRPGEKLYEELLLGANTTGTEHPRIMRSGEPWLPSNELWHELDGLKEAMKTRDLDAIRAVLMRTVEGYQPGPVLPPEADQDGEEKAWPPLSRMLH</sequence>
<accession>A0A0D6JEX5</accession>
<dbReference type="PANTHER" id="PTHR43318:SF1">
    <property type="entry name" value="POLYSACCHARIDE BIOSYNTHESIS PROTEIN EPSC-RELATED"/>
    <property type="match status" value="1"/>
</dbReference>
<keyword evidence="3" id="KW-0812">Transmembrane</keyword>
<keyword evidence="3" id="KW-1133">Transmembrane helix</keyword>
<evidence type="ECO:0000313" key="6">
    <source>
        <dbReference type="Proteomes" id="UP000033187"/>
    </source>
</evidence>
<feature type="domain" description="Polysaccharide biosynthesis protein CapD-like" evidence="4">
    <location>
        <begin position="304"/>
        <end position="599"/>
    </location>
</feature>
<name>A0A0D6JEX5_9HYPH</name>
<feature type="transmembrane region" description="Helical" evidence="3">
    <location>
        <begin position="28"/>
        <end position="47"/>
    </location>
</feature>
<dbReference type="KEGG" id="fiy:BN1229_v1_1961"/>
<evidence type="ECO:0000256" key="1">
    <source>
        <dbReference type="ARBA" id="ARBA00007430"/>
    </source>
</evidence>
<evidence type="ECO:0000259" key="4">
    <source>
        <dbReference type="Pfam" id="PF02719"/>
    </source>
</evidence>
<dbReference type="CDD" id="cd05237">
    <property type="entry name" value="UDP_invert_4-6DH_SDR_e"/>
    <property type="match status" value="1"/>
</dbReference>
<evidence type="ECO:0000313" key="5">
    <source>
        <dbReference type="EMBL" id="CPR19002.1"/>
    </source>
</evidence>
<feature type="transmembrane region" description="Helical" evidence="3">
    <location>
        <begin position="94"/>
        <end position="113"/>
    </location>
</feature>
<dbReference type="InterPro" id="IPR036291">
    <property type="entry name" value="NAD(P)-bd_dom_sf"/>
</dbReference>
<feature type="transmembrane region" description="Helical" evidence="3">
    <location>
        <begin position="59"/>
        <end position="82"/>
    </location>
</feature>
<gene>
    <name evidence="5" type="ORF">YBN1229_v1_1961</name>
</gene>
<organism evidence="5 6">
    <name type="scientific">Candidatus Filomicrobium marinum</name>
    <dbReference type="NCBI Taxonomy" id="1608628"/>
    <lineage>
        <taxon>Bacteria</taxon>
        <taxon>Pseudomonadati</taxon>
        <taxon>Pseudomonadota</taxon>
        <taxon>Alphaproteobacteria</taxon>
        <taxon>Hyphomicrobiales</taxon>
        <taxon>Hyphomicrobiaceae</taxon>
        <taxon>Filomicrobium</taxon>
    </lineage>
</organism>
<feature type="region of interest" description="Disordered" evidence="2">
    <location>
        <begin position="640"/>
        <end position="667"/>
    </location>
</feature>
<dbReference type="OrthoDB" id="9803111at2"/>
<dbReference type="AlphaFoldDB" id="A0A0D6JEX5"/>
<dbReference type="RefSeq" id="WP_152024969.1">
    <property type="nucleotide sequence ID" value="NZ_LN829118.1"/>
</dbReference>
<evidence type="ECO:0000256" key="3">
    <source>
        <dbReference type="SAM" id="Phobius"/>
    </source>
</evidence>
<dbReference type="Proteomes" id="UP000033187">
    <property type="component" value="Chromosome 1"/>
</dbReference>
<dbReference type="InterPro" id="IPR003869">
    <property type="entry name" value="Polysac_CapD-like"/>
</dbReference>
<dbReference type="Gene3D" id="3.40.50.720">
    <property type="entry name" value="NAD(P)-binding Rossmann-like Domain"/>
    <property type="match status" value="2"/>
</dbReference>
<dbReference type="Pfam" id="PF02719">
    <property type="entry name" value="Polysacc_synt_2"/>
    <property type="match status" value="1"/>
</dbReference>
<dbReference type="KEGG" id="fil:BN1229_v1_1959"/>
<reference evidence="6" key="1">
    <citation type="submission" date="2015-02" db="EMBL/GenBank/DDBJ databases">
        <authorList>
            <person name="Chooi Y.-H."/>
        </authorList>
    </citation>
    <scope>NUCLEOTIDE SEQUENCE [LARGE SCALE GENOMIC DNA]</scope>
    <source>
        <strain evidence="6">strain Y</strain>
    </source>
</reference>
<dbReference type="PANTHER" id="PTHR43318">
    <property type="entry name" value="UDP-N-ACETYLGLUCOSAMINE 4,6-DEHYDRATASE"/>
    <property type="match status" value="1"/>
</dbReference>
<dbReference type="Pfam" id="PF13727">
    <property type="entry name" value="CoA_binding_3"/>
    <property type="match status" value="1"/>
</dbReference>
<keyword evidence="6" id="KW-1185">Reference proteome</keyword>